<dbReference type="Proteomes" id="UP000033538">
    <property type="component" value="Unassembled WGS sequence"/>
</dbReference>
<keyword evidence="1" id="KW-1133">Transmembrane helix</keyword>
<dbReference type="PATRIC" id="fig|28037.212.peg.102"/>
<evidence type="ECO:0000313" key="2">
    <source>
        <dbReference type="EMBL" id="KJQ69425.1"/>
    </source>
</evidence>
<evidence type="ECO:0000256" key="1">
    <source>
        <dbReference type="SAM" id="Phobius"/>
    </source>
</evidence>
<proteinExistence type="predicted"/>
<dbReference type="AlphaFoldDB" id="A0A0F2DHE8"/>
<accession>A0A0F2DHE8</accession>
<dbReference type="RefSeq" id="WP_045610887.1">
    <property type="nucleotide sequence ID" value="NZ_JYGP01000001.1"/>
</dbReference>
<sequence>MQKTFFQKTYNLTRYLFIYSIFYLILNFIFRLLANLFYKEIFSSDTVEQTHKYLYLIADLVILVSLLFGILLSIIISIELAKRYATDSILNYVHSIRQTIKLRQFLRQYELIQNSSTNSKINPQSNYTIKTFNKAVSKCTIDVQQNRIIVFLKYPKSQQAQKIFREMEAHIKEEISNYNSDYYFSSPTRIKNQLWYVGTKR</sequence>
<feature type="transmembrane region" description="Helical" evidence="1">
    <location>
        <begin position="53"/>
        <end position="76"/>
    </location>
</feature>
<gene>
    <name evidence="2" type="ORF">TZ90_00102</name>
</gene>
<dbReference type="EMBL" id="JYGP01000001">
    <property type="protein sequence ID" value="KJQ69425.1"/>
    <property type="molecule type" value="Genomic_DNA"/>
</dbReference>
<protein>
    <submittedName>
        <fullName evidence="2">Uncharacterized protein</fullName>
    </submittedName>
</protein>
<reference evidence="2 3" key="1">
    <citation type="submission" date="2015-02" db="EMBL/GenBank/DDBJ databases">
        <title>Evolution of amylase-binding proteins of oral streptococcal species.</title>
        <authorList>
            <person name="Haase E.M."/>
        </authorList>
    </citation>
    <scope>NUCLEOTIDE SEQUENCE [LARGE SCALE GENOMIC DNA]</scope>
    <source>
        <strain evidence="2 3">OT25</strain>
    </source>
</reference>
<organism evidence="2 3">
    <name type="scientific">Streptococcus mitis</name>
    <dbReference type="NCBI Taxonomy" id="28037"/>
    <lineage>
        <taxon>Bacteria</taxon>
        <taxon>Bacillati</taxon>
        <taxon>Bacillota</taxon>
        <taxon>Bacilli</taxon>
        <taxon>Lactobacillales</taxon>
        <taxon>Streptococcaceae</taxon>
        <taxon>Streptococcus</taxon>
        <taxon>Streptococcus mitis group</taxon>
    </lineage>
</organism>
<keyword evidence="1" id="KW-0472">Membrane</keyword>
<evidence type="ECO:0000313" key="3">
    <source>
        <dbReference type="Proteomes" id="UP000033538"/>
    </source>
</evidence>
<name>A0A0F2DHE8_STRMT</name>
<keyword evidence="1" id="KW-0812">Transmembrane</keyword>
<feature type="transmembrane region" description="Helical" evidence="1">
    <location>
        <begin position="12"/>
        <end position="33"/>
    </location>
</feature>
<comment type="caution">
    <text evidence="2">The sequence shown here is derived from an EMBL/GenBank/DDBJ whole genome shotgun (WGS) entry which is preliminary data.</text>
</comment>